<sequence length="352" mass="40735">MLLWGFLLLVFIQKCTTINIMSNSLFKKKEYDSYPALKEGVYSEKSEILKISESSYNSISYDEKGNYFILNSGNDIIKINNLGEIVFNIERTDNISFSDLGSYIFTEEAVYDLTKKEVKQTILKKVIKASGNQLELAGFLNIIEDYYHKASIVIYANTETYGAKNYKVYFKIDNDWFGIYISKKEADNNGIKFYSKGKILTKYPEKYTKLILLKNPENNKYATWSSGDEQFSGTPDFVDVSKENKLIYPKYEGIKSHFYQKQNTHGTIVYTNIPVSFMGTIYLELKIKNEVFKFKEQGIKYVGSFLNPVHYVSYYVLPKIYTDKNSVSFLKVFYPSNAFDADNKGLYVIKPK</sequence>
<protein>
    <submittedName>
        <fullName evidence="1">Uncharacterized protein</fullName>
    </submittedName>
</protein>
<dbReference type="EMBL" id="OZ038524">
    <property type="protein sequence ID" value="CAL2079662.1"/>
    <property type="molecule type" value="Genomic_DNA"/>
</dbReference>
<reference evidence="1 2" key="1">
    <citation type="submission" date="2024-05" db="EMBL/GenBank/DDBJ databases">
        <authorList>
            <person name="Duchaud E."/>
        </authorList>
    </citation>
    <scope>NUCLEOTIDE SEQUENCE [LARGE SCALE GENOMIC DNA]</scope>
    <source>
        <strain evidence="1">Ena-SAMPLE-TAB-13-05-2024-13:56:06:370-140309</strain>
    </source>
</reference>
<organism evidence="1 2">
    <name type="scientific">Tenacibaculum dicentrarchi</name>
    <dbReference type="NCBI Taxonomy" id="669041"/>
    <lineage>
        <taxon>Bacteria</taxon>
        <taxon>Pseudomonadati</taxon>
        <taxon>Bacteroidota</taxon>
        <taxon>Flavobacteriia</taxon>
        <taxon>Flavobacteriales</taxon>
        <taxon>Flavobacteriaceae</taxon>
        <taxon>Tenacibaculum</taxon>
    </lineage>
</organism>
<keyword evidence="2" id="KW-1185">Reference proteome</keyword>
<evidence type="ECO:0000313" key="1">
    <source>
        <dbReference type="EMBL" id="CAL2079662.1"/>
    </source>
</evidence>
<proteinExistence type="predicted"/>
<gene>
    <name evidence="1" type="ORF">TD3509T_0866</name>
</gene>
<dbReference type="Proteomes" id="UP001497514">
    <property type="component" value="Chromosome"/>
</dbReference>
<accession>A0ABP1EH40</accession>
<name>A0ABP1EH40_9FLAO</name>
<evidence type="ECO:0000313" key="2">
    <source>
        <dbReference type="Proteomes" id="UP001497514"/>
    </source>
</evidence>